<evidence type="ECO:0000313" key="1">
    <source>
        <dbReference type="EMBL" id="KRM79689.1"/>
    </source>
</evidence>
<dbReference type="Proteomes" id="UP000051813">
    <property type="component" value="Unassembled WGS sequence"/>
</dbReference>
<dbReference type="OrthoDB" id="9925472at2"/>
<comment type="caution">
    <text evidence="1">The sequence shown here is derived from an EMBL/GenBank/DDBJ whole genome shotgun (WGS) entry which is preliminary data.</text>
</comment>
<sequence>MTTIKQLTKELTKQFKLFFDLDPVDDQDLSSAEQEVFEQAALEREIEQLSASNQIVSLQIKNPNNQDQPIQFMVGRFKSASAHHAIFFELVDRNLIQIVYTNQIIKIAA</sequence>
<proteinExistence type="predicted"/>
<dbReference type="STRING" id="1423738.FC84_GL000993"/>
<dbReference type="AlphaFoldDB" id="A0A0R2BTI3"/>
<dbReference type="PATRIC" id="fig|1423738.3.peg.1003"/>
<accession>A0A0R2BTI3</accession>
<keyword evidence="2" id="KW-1185">Reference proteome</keyword>
<reference evidence="1 2" key="1">
    <citation type="journal article" date="2015" name="Genome Announc.">
        <title>Expanding the biotechnology potential of lactobacilli through comparative genomics of 213 strains and associated genera.</title>
        <authorList>
            <person name="Sun Z."/>
            <person name="Harris H.M."/>
            <person name="McCann A."/>
            <person name="Guo C."/>
            <person name="Argimon S."/>
            <person name="Zhang W."/>
            <person name="Yang X."/>
            <person name="Jeffery I.B."/>
            <person name="Cooney J.C."/>
            <person name="Kagawa T.F."/>
            <person name="Liu W."/>
            <person name="Song Y."/>
            <person name="Salvetti E."/>
            <person name="Wrobel A."/>
            <person name="Rasinkangas P."/>
            <person name="Parkhill J."/>
            <person name="Rea M.C."/>
            <person name="O'Sullivan O."/>
            <person name="Ritari J."/>
            <person name="Douillard F.P."/>
            <person name="Paul Ross R."/>
            <person name="Yang R."/>
            <person name="Briner A.E."/>
            <person name="Felis G.E."/>
            <person name="de Vos W.M."/>
            <person name="Barrangou R."/>
            <person name="Klaenhammer T.R."/>
            <person name="Caufield P.W."/>
            <person name="Cui Y."/>
            <person name="Zhang H."/>
            <person name="O'Toole P.W."/>
        </authorList>
    </citation>
    <scope>NUCLEOTIDE SEQUENCE [LARGE SCALE GENOMIC DNA]</scope>
    <source>
        <strain evidence="1 2">DSM 20335</strain>
    </source>
</reference>
<organism evidence="1 2">
    <name type="scientific">Lapidilactobacillus dextrinicus DSM 20335</name>
    <dbReference type="NCBI Taxonomy" id="1423738"/>
    <lineage>
        <taxon>Bacteria</taxon>
        <taxon>Bacillati</taxon>
        <taxon>Bacillota</taxon>
        <taxon>Bacilli</taxon>
        <taxon>Lactobacillales</taxon>
        <taxon>Lactobacillaceae</taxon>
        <taxon>Lapidilactobacillus</taxon>
    </lineage>
</organism>
<dbReference type="EMBL" id="AYYK01000002">
    <property type="protein sequence ID" value="KRM79689.1"/>
    <property type="molecule type" value="Genomic_DNA"/>
</dbReference>
<protein>
    <submittedName>
        <fullName evidence="1">Uncharacterized protein</fullName>
    </submittedName>
</protein>
<evidence type="ECO:0000313" key="2">
    <source>
        <dbReference type="Proteomes" id="UP000051813"/>
    </source>
</evidence>
<dbReference type="RefSeq" id="WP_057754422.1">
    <property type="nucleotide sequence ID" value="NZ_AYYK01000002.1"/>
</dbReference>
<name>A0A0R2BTI3_9LACO</name>
<gene>
    <name evidence="1" type="ORF">FC84_GL000993</name>
</gene>